<keyword evidence="3" id="KW-1185">Reference proteome</keyword>
<evidence type="ECO:0000313" key="3">
    <source>
        <dbReference type="Proteomes" id="UP000035740"/>
    </source>
</evidence>
<reference evidence="2 3" key="1">
    <citation type="journal article" date="2014" name="Nature">
        <title>The genome of the recently domesticated crop plant sugar beet (Beta vulgaris).</title>
        <authorList>
            <person name="Dohm J.C."/>
            <person name="Minoche A.E."/>
            <person name="Holtgrawe D."/>
            <person name="Capella-Gutierrez S."/>
            <person name="Zakrzewski F."/>
            <person name="Tafer H."/>
            <person name="Rupp O."/>
            <person name="Sorensen T.R."/>
            <person name="Stracke R."/>
            <person name="Reinhardt R."/>
            <person name="Goesmann A."/>
            <person name="Kraft T."/>
            <person name="Schulz B."/>
            <person name="Stadler P.F."/>
            <person name="Schmidt T."/>
            <person name="Gabaldon T."/>
            <person name="Lehrach H."/>
            <person name="Weisshaar B."/>
            <person name="Himmelbauer H."/>
        </authorList>
    </citation>
    <scope>NUCLEOTIDE SEQUENCE [LARGE SCALE GENOMIC DNA]</scope>
    <source>
        <tissue evidence="2">Taproot</tissue>
    </source>
</reference>
<sequence>TDLAPRDRFTKALKDMGGHTSQKEKGLRRATDHLQATRVEEEDVSVLRVDATNRSLELRGPLYLCYCCDGSRKVYCR</sequence>
<proteinExistence type="predicted"/>
<dbReference type="Gramene" id="KMS94675">
    <property type="protein sequence ID" value="KMS94675"/>
    <property type="gene ID" value="BVRB_016370"/>
</dbReference>
<name>A0A0J8DV14_BETVV</name>
<dbReference type="AlphaFoldDB" id="A0A0J8DV14"/>
<dbReference type="Proteomes" id="UP000035740">
    <property type="component" value="Unassembled WGS sequence"/>
</dbReference>
<organism evidence="2 3">
    <name type="scientific">Beta vulgaris subsp. vulgaris</name>
    <name type="common">Beet</name>
    <dbReference type="NCBI Taxonomy" id="3555"/>
    <lineage>
        <taxon>Eukaryota</taxon>
        <taxon>Viridiplantae</taxon>
        <taxon>Streptophyta</taxon>
        <taxon>Embryophyta</taxon>
        <taxon>Tracheophyta</taxon>
        <taxon>Spermatophyta</taxon>
        <taxon>Magnoliopsida</taxon>
        <taxon>eudicotyledons</taxon>
        <taxon>Gunneridae</taxon>
        <taxon>Pentapetalae</taxon>
        <taxon>Caryophyllales</taxon>
        <taxon>Chenopodiaceae</taxon>
        <taxon>Betoideae</taxon>
        <taxon>Beta</taxon>
    </lineage>
</organism>
<gene>
    <name evidence="2" type="ORF">BVRB_016370</name>
</gene>
<dbReference type="EMBL" id="KQ091310">
    <property type="protein sequence ID" value="KMS94675.1"/>
    <property type="molecule type" value="Genomic_DNA"/>
</dbReference>
<feature type="region of interest" description="Disordered" evidence="1">
    <location>
        <begin position="1"/>
        <end position="30"/>
    </location>
</feature>
<accession>A0A0J8DV14</accession>
<evidence type="ECO:0000313" key="2">
    <source>
        <dbReference type="EMBL" id="KMS94675.1"/>
    </source>
</evidence>
<protein>
    <submittedName>
        <fullName evidence="2">Uncharacterized protein</fullName>
    </submittedName>
</protein>
<evidence type="ECO:0000256" key="1">
    <source>
        <dbReference type="SAM" id="MobiDB-lite"/>
    </source>
</evidence>
<feature type="non-terminal residue" evidence="2">
    <location>
        <position position="1"/>
    </location>
</feature>